<dbReference type="EMBL" id="AGNK02006143">
    <property type="status" value="NOT_ANNOTATED_CDS"/>
    <property type="molecule type" value="Genomic_DNA"/>
</dbReference>
<dbReference type="HOGENOM" id="CLU_2417421_0_0_1"/>
<name>K4AH75_SETIT</name>
<accession>K4AH75</accession>
<sequence length="92" mass="9868">MHRKEGNKNLLAAGACGTEVSLGHGRITLEFQATDRDHESRNPHPRSQEATNQRAPEASFAPVAGGHVETGKADQFRTGQPADPQDAEALPQ</sequence>
<reference evidence="2" key="2">
    <citation type="submission" date="2018-08" db="UniProtKB">
        <authorList>
            <consortium name="EnsemblPlants"/>
        </authorList>
    </citation>
    <scope>IDENTIFICATION</scope>
    <source>
        <strain evidence="2">Yugu1</strain>
    </source>
</reference>
<evidence type="ECO:0000313" key="2">
    <source>
        <dbReference type="EnsemblPlants" id="KQK92867"/>
    </source>
</evidence>
<reference evidence="3" key="1">
    <citation type="journal article" date="2012" name="Nat. Biotechnol.">
        <title>Reference genome sequence of the model plant Setaria.</title>
        <authorList>
            <person name="Bennetzen J.L."/>
            <person name="Schmutz J."/>
            <person name="Wang H."/>
            <person name="Percifield R."/>
            <person name="Hawkins J."/>
            <person name="Pontaroli A.C."/>
            <person name="Estep M."/>
            <person name="Feng L."/>
            <person name="Vaughn J.N."/>
            <person name="Grimwood J."/>
            <person name="Jenkins J."/>
            <person name="Barry K."/>
            <person name="Lindquist E."/>
            <person name="Hellsten U."/>
            <person name="Deshpande S."/>
            <person name="Wang X."/>
            <person name="Wu X."/>
            <person name="Mitros T."/>
            <person name="Triplett J."/>
            <person name="Yang X."/>
            <person name="Ye C.Y."/>
            <person name="Mauro-Herrera M."/>
            <person name="Wang L."/>
            <person name="Li P."/>
            <person name="Sharma M."/>
            <person name="Sharma R."/>
            <person name="Ronald P.C."/>
            <person name="Panaud O."/>
            <person name="Kellogg E.A."/>
            <person name="Brutnell T.P."/>
            <person name="Doust A.N."/>
            <person name="Tuskan G.A."/>
            <person name="Rokhsar D."/>
            <person name="Devos K.M."/>
        </authorList>
    </citation>
    <scope>NUCLEOTIDE SEQUENCE [LARGE SCALE GENOMIC DNA]</scope>
    <source>
        <strain evidence="3">cv. Yugu1</strain>
    </source>
</reference>
<evidence type="ECO:0000313" key="3">
    <source>
        <dbReference type="Proteomes" id="UP000004995"/>
    </source>
</evidence>
<protein>
    <submittedName>
        <fullName evidence="2">Uncharacterized protein</fullName>
    </submittedName>
</protein>
<feature type="compositionally biased region" description="Basic and acidic residues" evidence="1">
    <location>
        <begin position="33"/>
        <end position="42"/>
    </location>
</feature>
<dbReference type="Gramene" id="KQK92867">
    <property type="protein sequence ID" value="KQK92867"/>
    <property type="gene ID" value="SETIT_038232mg"/>
</dbReference>
<dbReference type="Proteomes" id="UP000004995">
    <property type="component" value="Unassembled WGS sequence"/>
</dbReference>
<keyword evidence="3" id="KW-1185">Reference proteome</keyword>
<organism evidence="2 3">
    <name type="scientific">Setaria italica</name>
    <name type="common">Foxtail millet</name>
    <name type="synonym">Panicum italicum</name>
    <dbReference type="NCBI Taxonomy" id="4555"/>
    <lineage>
        <taxon>Eukaryota</taxon>
        <taxon>Viridiplantae</taxon>
        <taxon>Streptophyta</taxon>
        <taxon>Embryophyta</taxon>
        <taxon>Tracheophyta</taxon>
        <taxon>Spermatophyta</taxon>
        <taxon>Magnoliopsida</taxon>
        <taxon>Liliopsida</taxon>
        <taxon>Poales</taxon>
        <taxon>Poaceae</taxon>
        <taxon>PACMAD clade</taxon>
        <taxon>Panicoideae</taxon>
        <taxon>Panicodae</taxon>
        <taxon>Paniceae</taxon>
        <taxon>Cenchrinae</taxon>
        <taxon>Setaria</taxon>
    </lineage>
</organism>
<dbReference type="InParanoid" id="K4AH75"/>
<proteinExistence type="predicted"/>
<evidence type="ECO:0000256" key="1">
    <source>
        <dbReference type="SAM" id="MobiDB-lite"/>
    </source>
</evidence>
<feature type="region of interest" description="Disordered" evidence="1">
    <location>
        <begin position="1"/>
        <end position="92"/>
    </location>
</feature>
<dbReference type="AlphaFoldDB" id="K4AH75"/>
<dbReference type="EnsemblPlants" id="KQK92867">
    <property type="protein sequence ID" value="KQK92867"/>
    <property type="gene ID" value="SETIT_038232mg"/>
</dbReference>